<evidence type="ECO:0000313" key="3">
    <source>
        <dbReference type="EMBL" id="MVB08133.1"/>
    </source>
</evidence>
<keyword evidence="1" id="KW-0472">Membrane</keyword>
<feature type="transmembrane region" description="Helical" evidence="1">
    <location>
        <begin position="125"/>
        <end position="142"/>
    </location>
</feature>
<sequence length="151" mass="17565">MKKNYTKHIILFVTLPILIGGLIYIFTRPDRLLMFEWFNKIGIGESIVKLRQGNDFNKFLNNWIIYNSPALIWTFSLTVLLGVIWDYKINRESILILLIPLILGALSELFQKLGMINGTYDFVDMILYITGGLFGIFLIRLLNNKHKIKLV</sequence>
<dbReference type="AlphaFoldDB" id="A0A7M4D8E9"/>
<evidence type="ECO:0000256" key="1">
    <source>
        <dbReference type="SAM" id="Phobius"/>
    </source>
</evidence>
<keyword evidence="1" id="KW-0812">Transmembrane</keyword>
<proteinExistence type="predicted"/>
<accession>A0A7M4D8E9</accession>
<feature type="transmembrane region" description="Helical" evidence="1">
    <location>
        <begin position="9"/>
        <end position="27"/>
    </location>
</feature>
<feature type="transmembrane region" description="Helical" evidence="1">
    <location>
        <begin position="63"/>
        <end position="87"/>
    </location>
</feature>
<dbReference type="EMBL" id="WOTW01000035">
    <property type="protein sequence ID" value="MUP38928.1"/>
    <property type="molecule type" value="Genomic_DNA"/>
</dbReference>
<keyword evidence="4" id="KW-1185">Reference proteome</keyword>
<evidence type="ECO:0008006" key="6">
    <source>
        <dbReference type="Google" id="ProtNLM"/>
    </source>
</evidence>
<gene>
    <name evidence="3" type="ORF">DWB62_014000</name>
    <name evidence="2" type="ORF">GNY23_14000</name>
</gene>
<dbReference type="Proteomes" id="UP000285951">
    <property type="component" value="Unassembled WGS sequence"/>
</dbReference>
<keyword evidence="1" id="KW-1133">Transmembrane helix</keyword>
<reference evidence="2 5" key="2">
    <citation type="submission" date="2019-12" db="EMBL/GenBank/DDBJ databases">
        <title>Draft genome sequence of Labilibaculum sp. strain 44 isolated from deep waters of Black Sea.</title>
        <authorList>
            <person name="Yadav S."/>
            <person name="Villanueva L."/>
        </authorList>
    </citation>
    <scope>NUCLEOTIDE SEQUENCE [LARGE SCALE GENOMIC DNA]</scope>
    <source>
        <strain evidence="2 5">44</strain>
    </source>
</reference>
<protein>
    <recommendedName>
        <fullName evidence="6">VanZ family protein</fullName>
    </recommendedName>
</protein>
<dbReference type="RefSeq" id="WP_156196448.1">
    <property type="nucleotide sequence ID" value="NZ_QTZN02000035.1"/>
</dbReference>
<evidence type="ECO:0000313" key="2">
    <source>
        <dbReference type="EMBL" id="MUP38928.1"/>
    </source>
</evidence>
<feature type="transmembrane region" description="Helical" evidence="1">
    <location>
        <begin position="94"/>
        <end position="113"/>
    </location>
</feature>
<name>A0A7M4D8E9_9BACT</name>
<evidence type="ECO:0000313" key="4">
    <source>
        <dbReference type="Proteomes" id="UP000285951"/>
    </source>
</evidence>
<evidence type="ECO:0000313" key="5">
    <source>
        <dbReference type="Proteomes" id="UP000462449"/>
    </source>
</evidence>
<comment type="caution">
    <text evidence="2">The sequence shown here is derived from an EMBL/GenBank/DDBJ whole genome shotgun (WGS) entry which is preliminary data.</text>
</comment>
<reference evidence="3 4" key="1">
    <citation type="submission" date="2019-11" db="EMBL/GenBank/DDBJ databases">
        <title>Draft genome sequence of Labilibaculum sp. strain SYP isolated from Black Sea.</title>
        <authorList>
            <person name="Yadav S."/>
            <person name="Villanueva L."/>
        </authorList>
    </citation>
    <scope>NUCLEOTIDE SEQUENCE [LARGE SCALE GENOMIC DNA]</scope>
    <source>
        <strain evidence="3 4">44</strain>
    </source>
</reference>
<dbReference type="Proteomes" id="UP000462449">
    <property type="component" value="Unassembled WGS sequence"/>
</dbReference>
<organism evidence="2 5">
    <name type="scientific">Labilibaculum euxinus</name>
    <dbReference type="NCBI Taxonomy" id="2686357"/>
    <lineage>
        <taxon>Bacteria</taxon>
        <taxon>Pseudomonadati</taxon>
        <taxon>Bacteroidota</taxon>
        <taxon>Bacteroidia</taxon>
        <taxon>Marinilabiliales</taxon>
        <taxon>Marinifilaceae</taxon>
        <taxon>Labilibaculum</taxon>
    </lineage>
</organism>
<dbReference type="OrthoDB" id="1069342at2"/>
<dbReference type="EMBL" id="QTZN02000035">
    <property type="protein sequence ID" value="MVB08133.1"/>
    <property type="molecule type" value="Genomic_DNA"/>
</dbReference>